<dbReference type="GO" id="GO:0008408">
    <property type="term" value="F:3'-5' exonuclease activity"/>
    <property type="evidence" value="ECO:0007669"/>
    <property type="project" value="InterPro"/>
</dbReference>
<dbReference type="InterPro" id="IPR002562">
    <property type="entry name" value="3'-5'_exonuclease_dom"/>
</dbReference>
<accession>A0A811K5X6</accession>
<dbReference type="GO" id="GO:0003676">
    <property type="term" value="F:nucleic acid binding"/>
    <property type="evidence" value="ECO:0007669"/>
    <property type="project" value="InterPro"/>
</dbReference>
<feature type="domain" description="3'-5' exonuclease" evidence="1">
    <location>
        <begin position="447"/>
        <end position="569"/>
    </location>
</feature>
<dbReference type="InterPro" id="IPR036397">
    <property type="entry name" value="RNaseH_sf"/>
</dbReference>
<dbReference type="PANTHER" id="PTHR47765">
    <property type="entry name" value="3'-5' EXONUCLEASE DOMAIN-CONTAINING PROTEIN"/>
    <property type="match status" value="1"/>
</dbReference>
<dbReference type="EMBL" id="CAJFCW020000002">
    <property type="protein sequence ID" value="CAG9092134.1"/>
    <property type="molecule type" value="Genomic_DNA"/>
</dbReference>
<dbReference type="Gene3D" id="3.30.420.10">
    <property type="entry name" value="Ribonuclease H-like superfamily/Ribonuclease H"/>
    <property type="match status" value="1"/>
</dbReference>
<evidence type="ECO:0000313" key="2">
    <source>
        <dbReference type="EMBL" id="CAD5210808.1"/>
    </source>
</evidence>
<dbReference type="SUPFAM" id="SSF53098">
    <property type="entry name" value="Ribonuclease H-like"/>
    <property type="match status" value="1"/>
</dbReference>
<organism evidence="2 3">
    <name type="scientific">Bursaphelenchus okinawaensis</name>
    <dbReference type="NCBI Taxonomy" id="465554"/>
    <lineage>
        <taxon>Eukaryota</taxon>
        <taxon>Metazoa</taxon>
        <taxon>Ecdysozoa</taxon>
        <taxon>Nematoda</taxon>
        <taxon>Chromadorea</taxon>
        <taxon>Rhabditida</taxon>
        <taxon>Tylenchina</taxon>
        <taxon>Tylenchomorpha</taxon>
        <taxon>Aphelenchoidea</taxon>
        <taxon>Aphelenchoididae</taxon>
        <taxon>Bursaphelenchus</taxon>
    </lineage>
</organism>
<name>A0A811K5X6_9BILA</name>
<dbReference type="Pfam" id="PF01612">
    <property type="entry name" value="DNA_pol_A_exo1"/>
    <property type="match status" value="2"/>
</dbReference>
<dbReference type="GO" id="GO:0006139">
    <property type="term" value="P:nucleobase-containing compound metabolic process"/>
    <property type="evidence" value="ECO:0007669"/>
    <property type="project" value="InterPro"/>
</dbReference>
<reference evidence="2" key="1">
    <citation type="submission" date="2020-09" db="EMBL/GenBank/DDBJ databases">
        <authorList>
            <person name="Kikuchi T."/>
        </authorList>
    </citation>
    <scope>NUCLEOTIDE SEQUENCE</scope>
    <source>
        <strain evidence="2">SH1</strain>
    </source>
</reference>
<dbReference type="AlphaFoldDB" id="A0A811K5X6"/>
<dbReference type="PANTHER" id="PTHR47765:SF3">
    <property type="entry name" value="3'-5' EXONUCLEASE DOMAIN-CONTAINING PROTEIN"/>
    <property type="match status" value="1"/>
</dbReference>
<sequence length="707" mass="81778">MNGRISNRPPLKLNEFINQKLPEVEPCDLNEDPVEALARFFVLGNSTPTRPINGQPQNRKQFAFKGLNIIDIGRQFFGSIPKEKLFSRFLELYEHVPVYVANQQSNLLYRESLTHSQFFFKTFLLFCRSIAPQNAYKKGQSLGPFKPCIPISETEMDQFLILLARLEFPIRCKIWSLLAAAKIILVHGNKLLEEAILRAKDHKEVTFCALSFGFHRYGCAFNTEEDMQTLMLLGRTSGQFVEEFLGKRTEEAREYARRALTEVEAWSLDEELFNRARKRLCDEKKQKVLTFEEFSDNIGDMMCELRKEMPRCNKISKPWAYVAFSKALQKRYGTGEWGIEHLYDLAFCLIKQRPEMRSHIVKELRERCADPKAAMYWQKFDCTLDTERVKMQRLAYSLENRMKRQPPEGEYLKLPADVDIFFVDNAMKLACIEHNLRGIQRTGRYTAVVGLDAEWSAYVLTSRASIIQIAFEKMVCIIDLDQIDDHAALTEFMDRLFLDENILKIGFHFGEDLVQIRRRLPNCNSLYEPESLICISRVVEKLISITTARNLNPEKFINLEKAKERRMDDSIVAADTSVIEDEHDDTLPLTPVVKMAEKKEDSTVKTLGLSALCMALLGGEVNKIEQCSVWDRRPLRNSQLQYAALDAHAMLMLYDSCSRWAQQLGENIDTICAEQERYRIPLPLLFDKTKLESHKAIEVCKSPWDSD</sequence>
<proteinExistence type="predicted"/>
<evidence type="ECO:0000313" key="3">
    <source>
        <dbReference type="Proteomes" id="UP000614601"/>
    </source>
</evidence>
<dbReference type="OrthoDB" id="18193at2759"/>
<dbReference type="Proteomes" id="UP000783686">
    <property type="component" value="Unassembled WGS sequence"/>
</dbReference>
<comment type="caution">
    <text evidence="2">The sequence shown here is derived from an EMBL/GenBank/DDBJ whole genome shotgun (WGS) entry which is preliminary data.</text>
</comment>
<evidence type="ECO:0000259" key="1">
    <source>
        <dbReference type="Pfam" id="PF01612"/>
    </source>
</evidence>
<dbReference type="InterPro" id="IPR052408">
    <property type="entry name" value="Exonuclease_MUT-7-like"/>
</dbReference>
<dbReference type="InterPro" id="IPR012337">
    <property type="entry name" value="RNaseH-like_sf"/>
</dbReference>
<dbReference type="Proteomes" id="UP000614601">
    <property type="component" value="Unassembled WGS sequence"/>
</dbReference>
<feature type="domain" description="3'-5' exonuclease" evidence="1">
    <location>
        <begin position="597"/>
        <end position="656"/>
    </location>
</feature>
<gene>
    <name evidence="2" type="ORF">BOKJ2_LOCUS3379</name>
</gene>
<dbReference type="EMBL" id="CAJFDH010000002">
    <property type="protein sequence ID" value="CAD5210808.1"/>
    <property type="molecule type" value="Genomic_DNA"/>
</dbReference>
<keyword evidence="3" id="KW-1185">Reference proteome</keyword>
<protein>
    <recommendedName>
        <fullName evidence="1">3'-5' exonuclease domain-containing protein</fullName>
    </recommendedName>
</protein>